<dbReference type="RefSeq" id="WP_165690942.1">
    <property type="nucleotide sequence ID" value="NZ_FUXL01000025.1"/>
</dbReference>
<dbReference type="STRING" id="1365950.SAMN05428963_1259"/>
<keyword evidence="3 5" id="KW-1133">Transmembrane helix</keyword>
<keyword evidence="2 5" id="KW-0812">Transmembrane</keyword>
<evidence type="ECO:0000256" key="3">
    <source>
        <dbReference type="ARBA" id="ARBA00022989"/>
    </source>
</evidence>
<dbReference type="GO" id="GO:0008168">
    <property type="term" value="F:methyltransferase activity"/>
    <property type="evidence" value="ECO:0007669"/>
    <property type="project" value="UniProtKB-KW"/>
</dbReference>
<protein>
    <submittedName>
        <fullName evidence="6">Protein-S-isoprenylcysteine O-methyltransferase Ste14</fullName>
    </submittedName>
</protein>
<accession>A0A1T4TDC2</accession>
<organism evidence="6 7">
    <name type="scientific">Consotaella salsifontis</name>
    <dbReference type="NCBI Taxonomy" id="1365950"/>
    <lineage>
        <taxon>Bacteria</taxon>
        <taxon>Pseudomonadati</taxon>
        <taxon>Pseudomonadota</taxon>
        <taxon>Alphaproteobacteria</taxon>
        <taxon>Hyphomicrobiales</taxon>
        <taxon>Aurantimonadaceae</taxon>
        <taxon>Consotaella</taxon>
    </lineage>
</organism>
<dbReference type="InterPro" id="IPR007318">
    <property type="entry name" value="Phopholipid_MeTrfase"/>
</dbReference>
<dbReference type="Gene3D" id="1.20.120.1630">
    <property type="match status" value="1"/>
</dbReference>
<dbReference type="PANTHER" id="PTHR12714:SF9">
    <property type="entry name" value="PROTEIN-S-ISOPRENYLCYSTEINE O-METHYLTRANSFERASE"/>
    <property type="match status" value="1"/>
</dbReference>
<feature type="transmembrane region" description="Helical" evidence="5">
    <location>
        <begin position="56"/>
        <end position="76"/>
    </location>
</feature>
<feature type="transmembrane region" description="Helical" evidence="5">
    <location>
        <begin position="186"/>
        <end position="211"/>
    </location>
</feature>
<evidence type="ECO:0000313" key="6">
    <source>
        <dbReference type="EMBL" id="SKA38341.1"/>
    </source>
</evidence>
<keyword evidence="6" id="KW-0808">Transferase</keyword>
<dbReference type="PANTHER" id="PTHR12714">
    <property type="entry name" value="PROTEIN-S ISOPRENYLCYSTEINE O-METHYLTRANSFERASE"/>
    <property type="match status" value="1"/>
</dbReference>
<evidence type="ECO:0000313" key="7">
    <source>
        <dbReference type="Proteomes" id="UP000190135"/>
    </source>
</evidence>
<sequence length="214" mass="24251">MNAAEQKDQKNIIDLDSVQRRRKVALRIAVILVLGILPIMQSTWPVERTTHETVEIISLILISIAVLGRVWCTLYIGGRKVQEIVDTGPYSISRNPLYMFNFLGAVGVGAQTGSMLAGPLFALATFLIFFPVILSEEKALLRKFGEAFETYRQRVPRFGPSLRGWRDMEAVLIRPPLLWRTLRDGLVFFLVVPAFELIDWLQVLGFVTPLFHLP</sequence>
<feature type="transmembrane region" description="Helical" evidence="5">
    <location>
        <begin position="97"/>
        <end position="113"/>
    </location>
</feature>
<evidence type="ECO:0000256" key="2">
    <source>
        <dbReference type="ARBA" id="ARBA00022692"/>
    </source>
</evidence>
<keyword evidence="4 5" id="KW-0472">Membrane</keyword>
<keyword evidence="6" id="KW-0489">Methyltransferase</keyword>
<evidence type="ECO:0000256" key="4">
    <source>
        <dbReference type="ARBA" id="ARBA00023136"/>
    </source>
</evidence>
<comment type="subcellular location">
    <subcellularLocation>
        <location evidence="1">Endomembrane system</location>
        <topology evidence="1">Multi-pass membrane protein</topology>
    </subcellularLocation>
</comment>
<name>A0A1T4TDC2_9HYPH</name>
<gene>
    <name evidence="6" type="ORF">SAMN05428963_1259</name>
</gene>
<dbReference type="EMBL" id="FUXL01000025">
    <property type="protein sequence ID" value="SKA38341.1"/>
    <property type="molecule type" value="Genomic_DNA"/>
</dbReference>
<reference evidence="6 7" key="1">
    <citation type="submission" date="2017-02" db="EMBL/GenBank/DDBJ databases">
        <authorList>
            <person name="Peterson S.W."/>
        </authorList>
    </citation>
    <scope>NUCLEOTIDE SEQUENCE [LARGE SCALE GENOMIC DNA]</scope>
    <source>
        <strain evidence="6 7">USBA 369</strain>
    </source>
</reference>
<evidence type="ECO:0000256" key="5">
    <source>
        <dbReference type="SAM" id="Phobius"/>
    </source>
</evidence>
<feature type="transmembrane region" description="Helical" evidence="5">
    <location>
        <begin position="119"/>
        <end position="135"/>
    </location>
</feature>
<keyword evidence="7" id="KW-1185">Reference proteome</keyword>
<dbReference type="GO" id="GO:0032259">
    <property type="term" value="P:methylation"/>
    <property type="evidence" value="ECO:0007669"/>
    <property type="project" value="UniProtKB-KW"/>
</dbReference>
<dbReference type="AlphaFoldDB" id="A0A1T4TDC2"/>
<feature type="transmembrane region" description="Helical" evidence="5">
    <location>
        <begin position="24"/>
        <end position="44"/>
    </location>
</feature>
<evidence type="ECO:0000256" key="1">
    <source>
        <dbReference type="ARBA" id="ARBA00004127"/>
    </source>
</evidence>
<dbReference type="Pfam" id="PF04191">
    <property type="entry name" value="PEMT"/>
    <property type="match status" value="1"/>
</dbReference>
<dbReference type="GO" id="GO:0012505">
    <property type="term" value="C:endomembrane system"/>
    <property type="evidence" value="ECO:0007669"/>
    <property type="project" value="UniProtKB-SubCell"/>
</dbReference>
<dbReference type="Proteomes" id="UP000190135">
    <property type="component" value="Unassembled WGS sequence"/>
</dbReference>
<proteinExistence type="predicted"/>